<comment type="caution">
    <text evidence="2">The sequence shown here is derived from an EMBL/GenBank/DDBJ whole genome shotgun (WGS) entry which is preliminary data.</text>
</comment>
<keyword evidence="1" id="KW-0732">Signal</keyword>
<proteinExistence type="predicted"/>
<evidence type="ECO:0000313" key="2">
    <source>
        <dbReference type="EMBL" id="GMF28845.1"/>
    </source>
</evidence>
<keyword evidence="3" id="KW-1185">Reference proteome</keyword>
<organism evidence="2 3">
    <name type="scientific">Phytophthora lilii</name>
    <dbReference type="NCBI Taxonomy" id="2077276"/>
    <lineage>
        <taxon>Eukaryota</taxon>
        <taxon>Sar</taxon>
        <taxon>Stramenopiles</taxon>
        <taxon>Oomycota</taxon>
        <taxon>Peronosporomycetes</taxon>
        <taxon>Peronosporales</taxon>
        <taxon>Peronosporaceae</taxon>
        <taxon>Phytophthora</taxon>
    </lineage>
</organism>
<reference evidence="2" key="1">
    <citation type="submission" date="2023-04" db="EMBL/GenBank/DDBJ databases">
        <title>Phytophthora lilii NBRC 32176.</title>
        <authorList>
            <person name="Ichikawa N."/>
            <person name="Sato H."/>
            <person name="Tonouchi N."/>
        </authorList>
    </citation>
    <scope>NUCLEOTIDE SEQUENCE</scope>
    <source>
        <strain evidence="2">NBRC 32176</strain>
    </source>
</reference>
<feature type="chain" id="PRO_5040733938" evidence="1">
    <location>
        <begin position="27"/>
        <end position="120"/>
    </location>
</feature>
<protein>
    <submittedName>
        <fullName evidence="2">Unnamed protein product</fullName>
    </submittedName>
</protein>
<dbReference type="AlphaFoldDB" id="A0A9W6X3H0"/>
<sequence length="120" mass="13367">MRLHNTTLVYYITLVALAVLGTTSYAAPADGNLRVATAPPPPPASEANEVYLKRILAENDPDDKDVFPLEYEQHGEPATQATGINTDRLLQEFFEYRQNSTRIGNSGSSKQKHYCKKLEL</sequence>
<feature type="signal peptide" evidence="1">
    <location>
        <begin position="1"/>
        <end position="26"/>
    </location>
</feature>
<evidence type="ECO:0000313" key="3">
    <source>
        <dbReference type="Proteomes" id="UP001165083"/>
    </source>
</evidence>
<evidence type="ECO:0000256" key="1">
    <source>
        <dbReference type="SAM" id="SignalP"/>
    </source>
</evidence>
<accession>A0A9W6X3H0</accession>
<name>A0A9W6X3H0_9STRA</name>
<dbReference type="Proteomes" id="UP001165083">
    <property type="component" value="Unassembled WGS sequence"/>
</dbReference>
<dbReference type="EMBL" id="BSXW01000739">
    <property type="protein sequence ID" value="GMF28845.1"/>
    <property type="molecule type" value="Genomic_DNA"/>
</dbReference>
<gene>
    <name evidence="2" type="ORF">Plil01_001218700</name>
</gene>